<sequence>MGTVVTGSVQNILICAPLAAGETVNAIDSQACPPSGAQAFKLQSMQAYVLDSSAQSLLEAAAKPFDYEYAGVVWSVAFTMVVGLYLASAKVGAVLGLIRQG</sequence>
<gene>
    <name evidence="2" type="ORF">CBM2605_A190101</name>
</gene>
<evidence type="ECO:0000313" key="3">
    <source>
        <dbReference type="Proteomes" id="UP000256710"/>
    </source>
</evidence>
<keyword evidence="1" id="KW-0472">Membrane</keyword>
<dbReference type="RefSeq" id="WP_018005392.1">
    <property type="nucleotide sequence ID" value="NZ_AQUR01000088.1"/>
</dbReference>
<keyword evidence="3" id="KW-1185">Reference proteome</keyword>
<comment type="caution">
    <text evidence="2">The sequence shown here is derived from an EMBL/GenBank/DDBJ whole genome shotgun (WGS) entry which is preliminary data.</text>
</comment>
<protein>
    <submittedName>
        <fullName evidence="2">Uncharacterized protein</fullName>
    </submittedName>
</protein>
<dbReference type="Proteomes" id="UP000256710">
    <property type="component" value="Unassembled WGS sequence"/>
</dbReference>
<reference evidence="2 3" key="1">
    <citation type="submission" date="2018-01" db="EMBL/GenBank/DDBJ databases">
        <authorList>
            <person name="Clerissi C."/>
        </authorList>
    </citation>
    <scope>NUCLEOTIDE SEQUENCE [LARGE SCALE GENOMIC DNA]</scope>
    <source>
        <strain evidence="2">Cupriavidus taiwanensis STM 6082</strain>
    </source>
</reference>
<evidence type="ECO:0000313" key="2">
    <source>
        <dbReference type="EMBL" id="SOZ35598.1"/>
    </source>
</evidence>
<dbReference type="EMBL" id="OFTC01000011">
    <property type="protein sequence ID" value="SOZ35598.1"/>
    <property type="molecule type" value="Genomic_DNA"/>
</dbReference>
<proteinExistence type="predicted"/>
<keyword evidence="1" id="KW-0812">Transmembrane</keyword>
<feature type="transmembrane region" description="Helical" evidence="1">
    <location>
        <begin position="72"/>
        <end position="98"/>
    </location>
</feature>
<organism evidence="2 3">
    <name type="scientific">Cupriavidus neocaledonicus</name>
    <dbReference type="NCBI Taxonomy" id="1040979"/>
    <lineage>
        <taxon>Bacteria</taxon>
        <taxon>Pseudomonadati</taxon>
        <taxon>Pseudomonadota</taxon>
        <taxon>Betaproteobacteria</taxon>
        <taxon>Burkholderiales</taxon>
        <taxon>Burkholderiaceae</taxon>
        <taxon>Cupriavidus</taxon>
    </lineage>
</organism>
<name>A0ABY1UZE9_9BURK</name>
<accession>A0ABY1UZE9</accession>
<keyword evidence="1" id="KW-1133">Transmembrane helix</keyword>
<evidence type="ECO:0000256" key="1">
    <source>
        <dbReference type="SAM" id="Phobius"/>
    </source>
</evidence>